<dbReference type="PROSITE" id="PS51292">
    <property type="entry name" value="ZF_RING_CH"/>
    <property type="match status" value="1"/>
</dbReference>
<dbReference type="Gene3D" id="3.30.40.10">
    <property type="entry name" value="Zinc/RING finger domain, C3HC4 (zinc finger)"/>
    <property type="match status" value="1"/>
</dbReference>
<evidence type="ECO:0000256" key="4">
    <source>
        <dbReference type="SAM" id="MobiDB-lite"/>
    </source>
</evidence>
<feature type="region of interest" description="Disordered" evidence="4">
    <location>
        <begin position="185"/>
        <end position="216"/>
    </location>
</feature>
<protein>
    <recommendedName>
        <fullName evidence="5">RING-CH-type domain-containing protein</fullName>
    </recommendedName>
</protein>
<reference evidence="6 7" key="1">
    <citation type="journal article" date="2024" name="Nat. Commun.">
        <title>Phylogenomics reveals the evolutionary origins of lichenization in chlorophyte algae.</title>
        <authorList>
            <person name="Puginier C."/>
            <person name="Libourel C."/>
            <person name="Otte J."/>
            <person name="Skaloud P."/>
            <person name="Haon M."/>
            <person name="Grisel S."/>
            <person name="Petersen M."/>
            <person name="Berrin J.G."/>
            <person name="Delaux P.M."/>
            <person name="Dal Grande F."/>
            <person name="Keller J."/>
        </authorList>
    </citation>
    <scope>NUCLEOTIDE SEQUENCE [LARGE SCALE GENOMIC DNA]</scope>
    <source>
        <strain evidence="6 7">SAG 216-7</strain>
    </source>
</reference>
<dbReference type="Pfam" id="PF12906">
    <property type="entry name" value="RINGv"/>
    <property type="match status" value="1"/>
</dbReference>
<evidence type="ECO:0000256" key="3">
    <source>
        <dbReference type="ARBA" id="ARBA00022833"/>
    </source>
</evidence>
<dbReference type="SUPFAM" id="SSF57850">
    <property type="entry name" value="RING/U-box"/>
    <property type="match status" value="1"/>
</dbReference>
<keyword evidence="2" id="KW-0863">Zinc-finger</keyword>
<keyword evidence="1" id="KW-0479">Metal-binding</keyword>
<dbReference type="InterPro" id="IPR011016">
    <property type="entry name" value="Znf_RING-CH"/>
</dbReference>
<evidence type="ECO:0000256" key="1">
    <source>
        <dbReference type="ARBA" id="ARBA00022723"/>
    </source>
</evidence>
<accession>A0ABR2Z2M8</accession>
<evidence type="ECO:0000313" key="6">
    <source>
        <dbReference type="EMBL" id="KAK9917824.1"/>
    </source>
</evidence>
<evidence type="ECO:0000313" key="7">
    <source>
        <dbReference type="Proteomes" id="UP001491310"/>
    </source>
</evidence>
<dbReference type="InterPro" id="IPR013083">
    <property type="entry name" value="Znf_RING/FYVE/PHD"/>
</dbReference>
<dbReference type="SMART" id="SM00744">
    <property type="entry name" value="RINGv"/>
    <property type="match status" value="1"/>
</dbReference>
<dbReference type="Proteomes" id="UP001491310">
    <property type="component" value="Unassembled WGS sequence"/>
</dbReference>
<organism evidence="6 7">
    <name type="scientific">Coccomyxa subellipsoidea</name>
    <dbReference type="NCBI Taxonomy" id="248742"/>
    <lineage>
        <taxon>Eukaryota</taxon>
        <taxon>Viridiplantae</taxon>
        <taxon>Chlorophyta</taxon>
        <taxon>core chlorophytes</taxon>
        <taxon>Trebouxiophyceae</taxon>
        <taxon>Trebouxiophyceae incertae sedis</taxon>
        <taxon>Coccomyxaceae</taxon>
        <taxon>Coccomyxa</taxon>
    </lineage>
</organism>
<comment type="caution">
    <text evidence="6">The sequence shown here is derived from an EMBL/GenBank/DDBJ whole genome shotgun (WGS) entry which is preliminary data.</text>
</comment>
<name>A0ABR2Z2M8_9CHLO</name>
<feature type="compositionally biased region" description="Low complexity" evidence="4">
    <location>
        <begin position="185"/>
        <end position="194"/>
    </location>
</feature>
<dbReference type="EMBL" id="JALJOT010000002">
    <property type="protein sequence ID" value="KAK9917824.1"/>
    <property type="molecule type" value="Genomic_DNA"/>
</dbReference>
<gene>
    <name evidence="6" type="ORF">WJX75_008632</name>
</gene>
<proteinExistence type="predicted"/>
<feature type="domain" description="RING-CH-type" evidence="5">
    <location>
        <begin position="16"/>
        <end position="78"/>
    </location>
</feature>
<sequence length="216" mass="23464">MAAADVVSQTETSLAQIRTQPDMCWVCLGESTSSEPLCCPCKCPRPVHAHCLARWQLHSAGTREETTCRFCEAQLPDWKPILTPSAEEIAKASPTMSVTFNGQVHHVTVKGGPNGYSDFIRDIQSIFGITTEHDMQLAFDCADPISGQLLKLNGAGAYQAAVHCATISAAKRLRGWSRQRRTVAPAAPVADAEALSQLESPSTPPRHMPNTHPCWD</sequence>
<evidence type="ECO:0000256" key="2">
    <source>
        <dbReference type="ARBA" id="ARBA00022771"/>
    </source>
</evidence>
<keyword evidence="7" id="KW-1185">Reference proteome</keyword>
<keyword evidence="3" id="KW-0862">Zinc</keyword>
<evidence type="ECO:0000259" key="5">
    <source>
        <dbReference type="PROSITE" id="PS51292"/>
    </source>
</evidence>